<sequence length="54" mass="5594">MRVAVRAAAFVAPLTAPEPVPERVRCAGTATTRADRGAGTAVRARRDRDGAATC</sequence>
<feature type="compositionally biased region" description="Basic and acidic residues" evidence="1">
    <location>
        <begin position="44"/>
        <end position="54"/>
    </location>
</feature>
<protein>
    <submittedName>
        <fullName evidence="2">Uncharacterized protein</fullName>
    </submittedName>
</protein>
<comment type="caution">
    <text evidence="2">The sequence shown here is derived from an EMBL/GenBank/DDBJ whole genome shotgun (WGS) entry which is preliminary data.</text>
</comment>
<organism evidence="2 3">
    <name type="scientific">Pseudonocardia sulfidoxydans NBRC 16205</name>
    <dbReference type="NCBI Taxonomy" id="1223511"/>
    <lineage>
        <taxon>Bacteria</taxon>
        <taxon>Bacillati</taxon>
        <taxon>Actinomycetota</taxon>
        <taxon>Actinomycetes</taxon>
        <taxon>Pseudonocardiales</taxon>
        <taxon>Pseudonocardiaceae</taxon>
        <taxon>Pseudonocardia</taxon>
    </lineage>
</organism>
<dbReference type="Proteomes" id="UP000321685">
    <property type="component" value="Unassembled WGS sequence"/>
</dbReference>
<reference evidence="2 3" key="1">
    <citation type="submission" date="2019-07" db="EMBL/GenBank/DDBJ databases">
        <title>Whole genome shotgun sequence of Pseudonocardia sulfidoxydans NBRC 16205.</title>
        <authorList>
            <person name="Hosoyama A."/>
            <person name="Uohara A."/>
            <person name="Ohji S."/>
            <person name="Ichikawa N."/>
        </authorList>
    </citation>
    <scope>NUCLEOTIDE SEQUENCE [LARGE SCALE GENOMIC DNA]</scope>
    <source>
        <strain evidence="2 3">NBRC 16205</strain>
    </source>
</reference>
<name>A0A511DQC8_9PSEU</name>
<gene>
    <name evidence="2" type="ORF">PSU4_59840</name>
</gene>
<evidence type="ECO:0000256" key="1">
    <source>
        <dbReference type="SAM" id="MobiDB-lite"/>
    </source>
</evidence>
<evidence type="ECO:0000313" key="3">
    <source>
        <dbReference type="Proteomes" id="UP000321685"/>
    </source>
</evidence>
<dbReference type="AlphaFoldDB" id="A0A511DQC8"/>
<evidence type="ECO:0000313" key="2">
    <source>
        <dbReference type="EMBL" id="GEL27030.1"/>
    </source>
</evidence>
<dbReference type="EMBL" id="BJVJ01000136">
    <property type="protein sequence ID" value="GEL27030.1"/>
    <property type="molecule type" value="Genomic_DNA"/>
</dbReference>
<feature type="region of interest" description="Disordered" evidence="1">
    <location>
        <begin position="35"/>
        <end position="54"/>
    </location>
</feature>
<accession>A0A511DQC8</accession>
<keyword evidence="3" id="KW-1185">Reference proteome</keyword>
<proteinExistence type="predicted"/>